<reference evidence="2 3" key="1">
    <citation type="submission" date="2024-01" db="EMBL/GenBank/DDBJ databases">
        <title>Genome assemblies of Stephania.</title>
        <authorList>
            <person name="Yang L."/>
        </authorList>
    </citation>
    <scope>NUCLEOTIDE SEQUENCE [LARGE SCALE GENOMIC DNA]</scope>
    <source>
        <strain evidence="2">YNDBR</strain>
        <tissue evidence="2">Leaf</tissue>
    </source>
</reference>
<evidence type="ECO:0000313" key="2">
    <source>
        <dbReference type="EMBL" id="KAK9115238.1"/>
    </source>
</evidence>
<dbReference type="InterPro" id="IPR039547">
    <property type="entry name" value="Ribosomal_eL19"/>
</dbReference>
<proteinExistence type="predicted"/>
<organism evidence="2 3">
    <name type="scientific">Stephania yunnanensis</name>
    <dbReference type="NCBI Taxonomy" id="152371"/>
    <lineage>
        <taxon>Eukaryota</taxon>
        <taxon>Viridiplantae</taxon>
        <taxon>Streptophyta</taxon>
        <taxon>Embryophyta</taxon>
        <taxon>Tracheophyta</taxon>
        <taxon>Spermatophyta</taxon>
        <taxon>Magnoliopsida</taxon>
        <taxon>Ranunculales</taxon>
        <taxon>Menispermaceae</taxon>
        <taxon>Menispermoideae</taxon>
        <taxon>Cissampelideae</taxon>
        <taxon>Stephania</taxon>
    </lineage>
</organism>
<dbReference type="Gene3D" id="1.10.1200.240">
    <property type="match status" value="1"/>
</dbReference>
<dbReference type="InterPro" id="IPR057260">
    <property type="entry name" value="Ribosomal_L19e_C"/>
</dbReference>
<sequence length="141" mass="16849">MLLHADVSLEGQDIKALTKDGFIIRKPNKIHSRSRARLAQEMKRKGRKNGYGKRKGTKEARLPTRILWMRRIRVLRRLLCNYRNARKINSHVYHDLYLKVKGNVFKNRRVLMESIHKAKAEKGRETFLLDQCRWKALRRTE</sequence>
<dbReference type="PANTHER" id="PTHR10722">
    <property type="entry name" value="60S RIBOSOMAL PROTEIN L19"/>
    <property type="match status" value="1"/>
</dbReference>
<dbReference type="SUPFAM" id="SSF48140">
    <property type="entry name" value="Ribosomal protein L19 (L19e)"/>
    <property type="match status" value="1"/>
</dbReference>
<dbReference type="FunFam" id="1.10.1200.240:FF:000001">
    <property type="entry name" value="Ribosomal protein L19"/>
    <property type="match status" value="1"/>
</dbReference>
<protein>
    <recommendedName>
        <fullName evidence="1">Large ribosomal subunit protein eL19 domain-containing protein</fullName>
    </recommendedName>
</protein>
<dbReference type="Pfam" id="PF25476">
    <property type="entry name" value="Ribosomal_L19e_C"/>
    <property type="match status" value="1"/>
</dbReference>
<dbReference type="GO" id="GO:0003735">
    <property type="term" value="F:structural constituent of ribosome"/>
    <property type="evidence" value="ECO:0007669"/>
    <property type="project" value="InterPro"/>
</dbReference>
<dbReference type="GO" id="GO:0022625">
    <property type="term" value="C:cytosolic large ribosomal subunit"/>
    <property type="evidence" value="ECO:0007669"/>
    <property type="project" value="InterPro"/>
</dbReference>
<dbReference type="GO" id="GO:0003723">
    <property type="term" value="F:RNA binding"/>
    <property type="evidence" value="ECO:0007669"/>
    <property type="project" value="InterPro"/>
</dbReference>
<dbReference type="GO" id="GO:0006412">
    <property type="term" value="P:translation"/>
    <property type="evidence" value="ECO:0007669"/>
    <property type="project" value="InterPro"/>
</dbReference>
<feature type="domain" description="Large ribosomal subunit protein eL19" evidence="1">
    <location>
        <begin position="1"/>
        <end position="119"/>
    </location>
</feature>
<comment type="caution">
    <text evidence="2">The sequence shown here is derived from an EMBL/GenBank/DDBJ whole genome shotgun (WGS) entry which is preliminary data.</text>
</comment>
<keyword evidence="3" id="KW-1185">Reference proteome</keyword>
<gene>
    <name evidence="2" type="ORF">Syun_022035</name>
</gene>
<evidence type="ECO:0000313" key="3">
    <source>
        <dbReference type="Proteomes" id="UP001420932"/>
    </source>
</evidence>
<dbReference type="Proteomes" id="UP001420932">
    <property type="component" value="Unassembled WGS sequence"/>
</dbReference>
<dbReference type="EMBL" id="JBBNAF010000009">
    <property type="protein sequence ID" value="KAK9115238.1"/>
    <property type="molecule type" value="Genomic_DNA"/>
</dbReference>
<accession>A0AAP0NQ78</accession>
<dbReference type="AlphaFoldDB" id="A0AAP0NQ78"/>
<dbReference type="InterPro" id="IPR035970">
    <property type="entry name" value="60S_ribosomal_eL19_sf"/>
</dbReference>
<dbReference type="SMART" id="SM01416">
    <property type="entry name" value="Ribosomal_L19e"/>
    <property type="match status" value="1"/>
</dbReference>
<name>A0AAP0NQ78_9MAGN</name>
<dbReference type="InterPro" id="IPR000196">
    <property type="entry name" value="Ribosomal_eL19_dom"/>
</dbReference>
<evidence type="ECO:0000259" key="1">
    <source>
        <dbReference type="SMART" id="SM01416"/>
    </source>
</evidence>